<protein>
    <submittedName>
        <fullName evidence="3">Sec7 domain containing protein</fullName>
    </submittedName>
</protein>
<sequence length="181" mass="21302">MRGKVASITELHKNIQEITKDLRKHDPQIPNASKKPLASRENFDDLIHSDLGQPVRNKPLSFDEELKKKVQSRQVQDFFEQQTKSTEEKIDNHAKRIEELKQKQKELEERKKWLEEKKANSNITREERWKIAAELEAINNQFKAIEKEHNTINSASDREQKFDNKNKHLTATKREPIAADL</sequence>
<feature type="region of interest" description="Disordered" evidence="2">
    <location>
        <begin position="151"/>
        <end position="181"/>
    </location>
</feature>
<reference evidence="3 4" key="1">
    <citation type="journal article" date="2012" name="J. Bacteriol.">
        <title>Complete genome sequence of Rickettsia slovaca, the agent of tick-borne lymphadenitis.</title>
        <authorList>
            <person name="Fournier P.E."/>
            <person name="El Karkouri K."/>
            <person name="Robert C."/>
            <person name="Medigue C."/>
            <person name="Raoult D."/>
        </authorList>
    </citation>
    <scope>NUCLEOTIDE SEQUENCE [LARGE SCALE GENOMIC DNA]</scope>
    <source>
        <strain evidence="3 4">13-B</strain>
    </source>
</reference>
<proteinExistence type="predicted"/>
<dbReference type="EMBL" id="CP002428">
    <property type="protein sequence ID" value="AEV92142.1"/>
    <property type="molecule type" value="Genomic_DNA"/>
</dbReference>
<accession>A0ABN4A7H4</accession>
<evidence type="ECO:0000256" key="1">
    <source>
        <dbReference type="SAM" id="Coils"/>
    </source>
</evidence>
<feature type="coiled-coil region" evidence="1">
    <location>
        <begin position="83"/>
        <end position="124"/>
    </location>
</feature>
<feature type="region of interest" description="Disordered" evidence="2">
    <location>
        <begin position="20"/>
        <end position="41"/>
    </location>
</feature>
<keyword evidence="4" id="KW-1185">Reference proteome</keyword>
<gene>
    <name evidence="3" type="primary">sec7</name>
    <name evidence="3" type="ordered locus">Rsl_597</name>
</gene>
<evidence type="ECO:0000313" key="3">
    <source>
        <dbReference type="EMBL" id="AEV92142.1"/>
    </source>
</evidence>
<organism evidence="3 4">
    <name type="scientific">Rickettsia slovaca (strain 13-B)</name>
    <dbReference type="NCBI Taxonomy" id="941638"/>
    <lineage>
        <taxon>Bacteria</taxon>
        <taxon>Pseudomonadati</taxon>
        <taxon>Pseudomonadota</taxon>
        <taxon>Alphaproteobacteria</taxon>
        <taxon>Rickettsiales</taxon>
        <taxon>Rickettsiaceae</taxon>
        <taxon>Rickettsieae</taxon>
        <taxon>Rickettsia</taxon>
        <taxon>spotted fever group</taxon>
    </lineage>
</organism>
<keyword evidence="1" id="KW-0175">Coiled coil</keyword>
<evidence type="ECO:0000313" key="4">
    <source>
        <dbReference type="Proteomes" id="UP000005443"/>
    </source>
</evidence>
<evidence type="ECO:0000256" key="2">
    <source>
        <dbReference type="SAM" id="MobiDB-lite"/>
    </source>
</evidence>
<dbReference type="Proteomes" id="UP000005443">
    <property type="component" value="Chromosome"/>
</dbReference>
<name>A0ABN4A7H4_RICS1</name>